<dbReference type="SUPFAM" id="SSF53807">
    <property type="entry name" value="Helical backbone' metal receptor"/>
    <property type="match status" value="1"/>
</dbReference>
<dbReference type="PANTHER" id="PTHR30535">
    <property type="entry name" value="VITAMIN B12-BINDING PROTEIN"/>
    <property type="match status" value="1"/>
</dbReference>
<comment type="similarity">
    <text evidence="1">Belongs to the bacterial solute-binding protein 8 family.</text>
</comment>
<dbReference type="Proteomes" id="UP000593601">
    <property type="component" value="Chromosome"/>
</dbReference>
<dbReference type="RefSeq" id="WP_193734798.1">
    <property type="nucleotide sequence ID" value="NZ_CP063304.1"/>
</dbReference>
<dbReference type="PROSITE" id="PS50983">
    <property type="entry name" value="FE_B12_PBP"/>
    <property type="match status" value="1"/>
</dbReference>
<feature type="domain" description="Fe/B12 periplasmic-binding" evidence="4">
    <location>
        <begin position="77"/>
        <end position="343"/>
    </location>
</feature>
<dbReference type="InterPro" id="IPR050902">
    <property type="entry name" value="ABC_Transporter_SBP"/>
</dbReference>
<dbReference type="Gene3D" id="1.20.58.2180">
    <property type="match status" value="1"/>
</dbReference>
<dbReference type="Pfam" id="PF01497">
    <property type="entry name" value="Peripla_BP_2"/>
    <property type="match status" value="1"/>
</dbReference>
<feature type="signal peptide" evidence="3">
    <location>
        <begin position="1"/>
        <end position="20"/>
    </location>
</feature>
<proteinExistence type="inferred from homology"/>
<feature type="chain" id="PRO_5032279638" evidence="3">
    <location>
        <begin position="21"/>
        <end position="380"/>
    </location>
</feature>
<keyword evidence="6" id="KW-1185">Reference proteome</keyword>
<evidence type="ECO:0000256" key="2">
    <source>
        <dbReference type="SAM" id="MobiDB-lite"/>
    </source>
</evidence>
<evidence type="ECO:0000256" key="1">
    <source>
        <dbReference type="ARBA" id="ARBA00008814"/>
    </source>
</evidence>
<accession>A0A7M2RDR6</accession>
<dbReference type="Gene3D" id="3.40.50.1980">
    <property type="entry name" value="Nitrogenase molybdenum iron protein domain"/>
    <property type="match status" value="2"/>
</dbReference>
<dbReference type="EMBL" id="CP063304">
    <property type="protein sequence ID" value="QOV18436.1"/>
    <property type="molecule type" value="Genomic_DNA"/>
</dbReference>
<feature type="region of interest" description="Disordered" evidence="2">
    <location>
        <begin position="26"/>
        <end position="65"/>
    </location>
</feature>
<dbReference type="InterPro" id="IPR002491">
    <property type="entry name" value="ABC_transptr_periplasmic_BD"/>
</dbReference>
<keyword evidence="3" id="KW-0732">Signal</keyword>
<evidence type="ECO:0000313" key="6">
    <source>
        <dbReference type="Proteomes" id="UP000593601"/>
    </source>
</evidence>
<name>A0A7M2RDR6_9FIRM</name>
<evidence type="ECO:0000256" key="3">
    <source>
        <dbReference type="SAM" id="SignalP"/>
    </source>
</evidence>
<feature type="compositionally biased region" description="Low complexity" evidence="2">
    <location>
        <begin position="28"/>
        <end position="52"/>
    </location>
</feature>
<reference evidence="5 6" key="1">
    <citation type="submission" date="2020-10" db="EMBL/GenBank/DDBJ databases">
        <title>Blautia liquoris sp.nov., isolated from the mud in a fermentation cellar used for the production of Chinese strong-flavoured liquor.</title>
        <authorList>
            <person name="Lu L."/>
        </authorList>
    </citation>
    <scope>NUCLEOTIDE SEQUENCE [LARGE SCALE GENOMIC DNA]</scope>
    <source>
        <strain evidence="5 6">LZLJ-3</strain>
    </source>
</reference>
<evidence type="ECO:0000313" key="5">
    <source>
        <dbReference type="EMBL" id="QOV18436.1"/>
    </source>
</evidence>
<dbReference type="GO" id="GO:0071281">
    <property type="term" value="P:cellular response to iron ion"/>
    <property type="evidence" value="ECO:0007669"/>
    <property type="project" value="TreeGrafter"/>
</dbReference>
<evidence type="ECO:0000259" key="4">
    <source>
        <dbReference type="PROSITE" id="PS50983"/>
    </source>
</evidence>
<dbReference type="PROSITE" id="PS51257">
    <property type="entry name" value="PROKAR_LIPOPROTEIN"/>
    <property type="match status" value="1"/>
</dbReference>
<dbReference type="PANTHER" id="PTHR30535:SF34">
    <property type="entry name" value="MOLYBDATE-BINDING PROTEIN MOLA"/>
    <property type="match status" value="1"/>
</dbReference>
<feature type="compositionally biased region" description="Basic and acidic residues" evidence="2">
    <location>
        <begin position="53"/>
        <end position="65"/>
    </location>
</feature>
<dbReference type="KEGG" id="bliq:INP51_10465"/>
<gene>
    <name evidence="5" type="ORF">INP51_10465</name>
</gene>
<dbReference type="AlphaFoldDB" id="A0A7M2RDR6"/>
<sequence>MKKKSTLLSLILVFSMVVSAMGCGNKNTSVSESSTSAKSESVPSKSSSVSSDSAKDEQVKFTDSTGREVEIPKNIDRIAPSGPLAQVVLYTLCPDKLVGLAAEMKDSQTEFIDEKYRSLPVFGNFYGDTLNMEAIMSAKPQVVIDIGEMKPTAKEDMKGVQDKTGIPSIFIHMELDSMAEAYRTLGKIVGEEDQAEKIASYVEKTLSEAKEKSESIPDDKKVRIYCGSGDAGLTALIKGTVHSDIIDAAGGENVADVEQSARGGVSDISMEQLMLWQPDVILFTPGSIYSDVDMREEWQGLEAVKDKKVYEVPANPYSWIGQPPSVNRIIGIKWLGNLIYPDVFQYDMKEETKEFYKLFYHCEVTDEQVDQLLANSTKKQ</sequence>
<protein>
    <submittedName>
        <fullName evidence="5">ABC transporter substrate-binding protein</fullName>
    </submittedName>
</protein>
<organism evidence="5 6">
    <name type="scientific">Blautia liquoris</name>
    <dbReference type="NCBI Taxonomy" id="2779518"/>
    <lineage>
        <taxon>Bacteria</taxon>
        <taxon>Bacillati</taxon>
        <taxon>Bacillota</taxon>
        <taxon>Clostridia</taxon>
        <taxon>Lachnospirales</taxon>
        <taxon>Lachnospiraceae</taxon>
        <taxon>Blautia</taxon>
    </lineage>
</organism>